<dbReference type="PROSITE" id="PS51498">
    <property type="entry name" value="MABP"/>
    <property type="match status" value="1"/>
</dbReference>
<dbReference type="Proteomes" id="UP000198287">
    <property type="component" value="Unassembled WGS sequence"/>
</dbReference>
<dbReference type="SMART" id="SM00801">
    <property type="entry name" value="dDENN"/>
    <property type="match status" value="1"/>
</dbReference>
<evidence type="ECO:0000313" key="5">
    <source>
        <dbReference type="EMBL" id="OXA56486.1"/>
    </source>
</evidence>
<sequence length="2055" mass="228112">MEELVVDYFVVAGLPDENPKLVDEDLCEGLNPNQQNIEPITDITVIFPSLGEYVPKGFECVEQTPSGYPANLNSGSLRSPEVYLCYRRGRDKPPLVDIGVMYDGKERLLHDAEVVLSTPYGKKANVNNTSAQTLLTFRRAPENMPCNELVVTDICVIFQNKGEKPPHAFCLIQKNLNKGMMGCDVYLCYKKSMNRPPLLSFKPEVLLRYPPIDRRTFPFPNLTATFCLPMCATIECWPKLSQQPRPVFSTFVLTVADATEKIYGSAITFYEEYPFGDALTNEQKETLGFVHASDKLEKALHVNKCICLLSHHPFFDAFKTFLYYLNWMMRNGAHDVPIERYISHLLQEVPFPSPQRPNILMQLSHTQNILLSHPHDSPLPKSGASFKSMLNNLGTENCLMVILLVLTEQKLLIHSLRPDVLTAVAEAISVLIFPFRWQCPYIPLCPLGLCGVLQAPVPFLIGVDSRFFDLYEPPSDVTCIDLDTNTITVSEDKRYFLNVKLFPKKPARILKTTLETIKSVLDRMMMTRASLKGRSDTSEAMDIDFQQKRRERVLEMEIQESFLRFMTTILKGYRQYLLPITKAPSIGATDATSLFDFQGFLRSRDKNYHKFYLNFTRTQMFIRFIEERSFVSENDTSLEFFDECLDKVESDDSETVKLLETSESNQSERTVFVMPPEPVGLPANATYVYDGKLKEGLFTGPKLKSRSVDRVLQSSELSTPGSPIARRTKQEIKSAQKVAKKYSEKPQLWAKYLLSTCYTIWFIHLPSFASVTASKHMALCLAYEMLSRMANYGLQPADEICYRVVMQLCGLYSQPVIAVKALLKMKRCGMTPNAMTYGYYNKAVLEAEWPSNVSNSSQLMWNKLRNVIIGVAQFRSATRHRNVCDTVDEGDRTSTGSGISLDSQVQTTRLALNTAGRVHSSPTTLSPQGVSHPDISANVNCKSQSDSEVANVSSPSAIPTRISSSSDIGYGSMQKVSTDDITNAEGPTETQAKAAKFWGRMGSSLDQWVKSGVSSLASIAADTSYYSQSPGLFMAGGYAGDYSSNLKSDPYDVDDDDELEDQLPKNIEVKGKSRKRLDFGDDRDEESSKSESQTMRLLRSVSFGNDTQIMSKLKLLKDDFISSEKKNGNKNSSPDKTSISTKSSDDAGSQRRSASVESSNSLSLESKINQYYEPLGDSRDTSVEKSASSSREVTPDDSHETYQETIRPANSYLNAPKSPSIQIRANELSREATPSSPARTPVVQNDPLGALSEPASPEGLKDAISGKNVNVTQQKNRDSPKRTSSEGQLGGIREKVVMGPPETTPKGFHRSSTLPSYGTGIGERVGSNASMNSAPSDEKLSGSAGGGPSGLTVFSSNLKNPFGRYSPGRLSLRKAGTSLIESTIGGKKAEALMEGFNQFKSAATVSVKTKLEELKEAVGNNSTPGRNGPFGRYDEPRGIDQTDNLEPEAPSDQWASVSESYLDQLLTTTESGSTRASFASMDYGSGIGVHESPLSSSRNSLLFVEHFKNTGGAGGPSSAAAARSSLPRPISLEINMTTCSLCHNCSSLLFDEEIMAGWTSEDSNLNTRCPHCKKWEVPFLEVTVVDFRHNPMPQLVNLTSAPSLESVNISRRPSFIHPNAAYPQQKPNVEVEIIKSVQKSAAAVVASNDDAKKIGESTNTELDGSCVSKQTTEQTPPPSELDPLGVLEELHRSSRRTSPESENTPPPVSSAETVVKNVSDNNTESKNPTISISTTSGINNGSTCPANTTAEPSSNPDCTLPSFELEGVSSDPIVVPYLSPLVLRKELENVLHHEGDSCLVQPEFVDEHPIIFWNLVWFFNRSKLPSHIKGLCLQAKSIMPNAMVKKLKTEETTATEGISDHRENSTASSRTEEDELEPFSVHPTWDGVDHRSVMVNCLWDNPKFHENFSVPLYLEWQKNKEREKKDKQLEKADEEKNESSPQPDNNLNKLINNVLRAAQGNTLAQTCPQLLYHYHKQSNPRHYPTYRDILFLSLIAGKDTIEAYGYGMDKEYRDVYSKLRSNDDYECMDIGDLPPSDTALYCRRYFKELLLSTPK</sequence>
<dbReference type="InterPro" id="IPR023341">
    <property type="entry name" value="MABP"/>
</dbReference>
<dbReference type="Gene3D" id="2.100.10.50">
    <property type="match status" value="1"/>
</dbReference>
<dbReference type="Gene3D" id="1.25.40.10">
    <property type="entry name" value="Tetratricopeptide repeat domain"/>
    <property type="match status" value="1"/>
</dbReference>
<feature type="region of interest" description="Disordered" evidence="2">
    <location>
        <begin position="1416"/>
        <end position="1453"/>
    </location>
</feature>
<feature type="compositionally biased region" description="Basic and acidic residues" evidence="2">
    <location>
        <begin position="1924"/>
        <end position="1938"/>
    </location>
</feature>
<evidence type="ECO:0000259" key="3">
    <source>
        <dbReference type="PROSITE" id="PS50211"/>
    </source>
</evidence>
<dbReference type="STRING" id="158441.A0A226EIW6"/>
<dbReference type="InterPro" id="IPR001194">
    <property type="entry name" value="cDENN_dom"/>
</dbReference>
<feature type="compositionally biased region" description="Polar residues" evidence="2">
    <location>
        <begin position="1211"/>
        <end position="1223"/>
    </location>
</feature>
<name>A0A226EIW6_FOLCA</name>
<dbReference type="SMART" id="SM00799">
    <property type="entry name" value="DENN"/>
    <property type="match status" value="1"/>
</dbReference>
<dbReference type="PANTHER" id="PTHR12296:SF30">
    <property type="entry name" value="DENN DOMAIN-CONTAINING PROTEIN CRAG"/>
    <property type="match status" value="1"/>
</dbReference>
<keyword evidence="6" id="KW-1185">Reference proteome</keyword>
<dbReference type="InterPro" id="IPR051696">
    <property type="entry name" value="DENN_Domain_GEFs"/>
</dbReference>
<feature type="domain" description="MABP" evidence="4">
    <location>
        <begin position="37"/>
        <end position="193"/>
    </location>
</feature>
<feature type="region of interest" description="Disordered" evidence="2">
    <location>
        <begin position="1049"/>
        <end position="1069"/>
    </location>
</feature>
<reference evidence="5 6" key="1">
    <citation type="submission" date="2015-12" db="EMBL/GenBank/DDBJ databases">
        <title>The genome of Folsomia candida.</title>
        <authorList>
            <person name="Faddeeva A."/>
            <person name="Derks M.F."/>
            <person name="Anvar Y."/>
            <person name="Smit S."/>
            <person name="Van Straalen N."/>
            <person name="Roelofs D."/>
        </authorList>
    </citation>
    <scope>NUCLEOTIDE SEQUENCE [LARGE SCALE GENOMIC DNA]</scope>
    <source>
        <strain evidence="5 6">VU population</strain>
        <tissue evidence="5">Whole body</tissue>
    </source>
</reference>
<dbReference type="InterPro" id="IPR043153">
    <property type="entry name" value="DENN_C"/>
</dbReference>
<feature type="region of interest" description="Disordered" evidence="2">
    <location>
        <begin position="1123"/>
        <end position="1348"/>
    </location>
</feature>
<organism evidence="5 6">
    <name type="scientific">Folsomia candida</name>
    <name type="common">Springtail</name>
    <dbReference type="NCBI Taxonomy" id="158441"/>
    <lineage>
        <taxon>Eukaryota</taxon>
        <taxon>Metazoa</taxon>
        <taxon>Ecdysozoa</taxon>
        <taxon>Arthropoda</taxon>
        <taxon>Hexapoda</taxon>
        <taxon>Collembola</taxon>
        <taxon>Entomobryomorpha</taxon>
        <taxon>Isotomoidea</taxon>
        <taxon>Isotomidae</taxon>
        <taxon>Proisotominae</taxon>
        <taxon>Folsomia</taxon>
    </lineage>
</organism>
<dbReference type="PROSITE" id="PS50211">
    <property type="entry name" value="DENN"/>
    <property type="match status" value="1"/>
</dbReference>
<feature type="compositionally biased region" description="Low complexity" evidence="2">
    <location>
        <begin position="1129"/>
        <end position="1142"/>
    </location>
</feature>
<dbReference type="OrthoDB" id="75250at2759"/>
<feature type="region of interest" description="Disordered" evidence="2">
    <location>
        <begin position="1655"/>
        <end position="1755"/>
    </location>
</feature>
<dbReference type="Pfam" id="PF02141">
    <property type="entry name" value="DENN"/>
    <property type="match status" value="1"/>
</dbReference>
<dbReference type="InterPro" id="IPR005112">
    <property type="entry name" value="dDENN_dom"/>
</dbReference>
<dbReference type="Pfam" id="PF03456">
    <property type="entry name" value="uDENN"/>
    <property type="match status" value="1"/>
</dbReference>
<dbReference type="InterPro" id="IPR011990">
    <property type="entry name" value="TPR-like_helical_dom_sf"/>
</dbReference>
<evidence type="ECO:0000256" key="2">
    <source>
        <dbReference type="SAM" id="MobiDB-lite"/>
    </source>
</evidence>
<feature type="compositionally biased region" description="Basic and acidic residues" evidence="2">
    <location>
        <begin position="1275"/>
        <end position="1284"/>
    </location>
</feature>
<dbReference type="Gene3D" id="3.40.50.11500">
    <property type="match status" value="1"/>
</dbReference>
<feature type="compositionally biased region" description="Polar residues" evidence="2">
    <location>
        <begin position="1656"/>
        <end position="1674"/>
    </location>
</feature>
<dbReference type="GO" id="GO:0031410">
    <property type="term" value="C:cytoplasmic vesicle"/>
    <property type="evidence" value="ECO:0007669"/>
    <property type="project" value="TreeGrafter"/>
</dbReference>
<protein>
    <submittedName>
        <fullName evidence="5">C-myc promoter-binding protein</fullName>
    </submittedName>
</protein>
<feature type="compositionally biased region" description="Basic and acidic residues" evidence="2">
    <location>
        <begin position="1193"/>
        <end position="1202"/>
    </location>
</feature>
<dbReference type="PANTHER" id="PTHR12296">
    <property type="entry name" value="DENN DOMAIN-CONTAINING PROTEIN 4"/>
    <property type="match status" value="1"/>
</dbReference>
<keyword evidence="1" id="KW-0344">Guanine-nucleotide releasing factor</keyword>
<dbReference type="GO" id="GO:0032483">
    <property type="term" value="P:regulation of Rab protein signal transduction"/>
    <property type="evidence" value="ECO:0007669"/>
    <property type="project" value="TreeGrafter"/>
</dbReference>
<dbReference type="GO" id="GO:0005085">
    <property type="term" value="F:guanyl-nucleotide exchange factor activity"/>
    <property type="evidence" value="ECO:0007669"/>
    <property type="project" value="UniProtKB-KW"/>
</dbReference>
<feature type="region of interest" description="Disordered" evidence="2">
    <location>
        <begin position="1848"/>
        <end position="1882"/>
    </location>
</feature>
<feature type="compositionally biased region" description="Acidic residues" evidence="2">
    <location>
        <begin position="1051"/>
        <end position="1061"/>
    </location>
</feature>
<dbReference type="InterPro" id="IPR037516">
    <property type="entry name" value="Tripartite_DENN"/>
</dbReference>
<feature type="region of interest" description="Disordered" evidence="2">
    <location>
        <begin position="915"/>
        <end position="934"/>
    </location>
</feature>
<evidence type="ECO:0000313" key="6">
    <source>
        <dbReference type="Proteomes" id="UP000198287"/>
    </source>
</evidence>
<evidence type="ECO:0000259" key="4">
    <source>
        <dbReference type="PROSITE" id="PS51498"/>
    </source>
</evidence>
<dbReference type="OMA" id="LNKGMMG"/>
<dbReference type="EMBL" id="LNIX01000004">
    <property type="protein sequence ID" value="OXA56486.1"/>
    <property type="molecule type" value="Genomic_DNA"/>
</dbReference>
<dbReference type="SMART" id="SM00800">
    <property type="entry name" value="uDENN"/>
    <property type="match status" value="1"/>
</dbReference>
<proteinExistence type="predicted"/>
<feature type="domain" description="UDENN" evidence="3">
    <location>
        <begin position="185"/>
        <end position="636"/>
    </location>
</feature>
<dbReference type="Pfam" id="PF03455">
    <property type="entry name" value="dDENN"/>
    <property type="match status" value="1"/>
</dbReference>
<evidence type="ECO:0000256" key="1">
    <source>
        <dbReference type="ARBA" id="ARBA00022658"/>
    </source>
</evidence>
<dbReference type="InterPro" id="IPR005113">
    <property type="entry name" value="uDENN_dom"/>
</dbReference>
<feature type="region of interest" description="Disordered" evidence="2">
    <location>
        <begin position="1924"/>
        <end position="1947"/>
    </location>
</feature>
<accession>A0A226EIW6</accession>
<feature type="compositionally biased region" description="Polar residues" evidence="2">
    <location>
        <begin position="1710"/>
        <end position="1755"/>
    </location>
</feature>
<gene>
    <name evidence="5" type="ORF">Fcan01_09998</name>
</gene>
<feature type="compositionally biased region" description="Polar residues" evidence="2">
    <location>
        <begin position="920"/>
        <end position="929"/>
    </location>
</feature>
<comment type="caution">
    <text evidence="5">The sequence shown here is derived from an EMBL/GenBank/DDBJ whole genome shotgun (WGS) entry which is preliminary data.</text>
</comment>
<feature type="compositionally biased region" description="Low complexity" evidence="2">
    <location>
        <begin position="1150"/>
        <end position="1166"/>
    </location>
</feature>